<dbReference type="GO" id="GO:0055085">
    <property type="term" value="P:transmembrane transport"/>
    <property type="evidence" value="ECO:0007669"/>
    <property type="project" value="InterPro"/>
</dbReference>
<reference evidence="10" key="1">
    <citation type="submission" date="2020-01" db="EMBL/GenBank/DDBJ databases">
        <authorList>
            <person name="Meier V. D."/>
            <person name="Meier V D."/>
        </authorList>
    </citation>
    <scope>NUCLEOTIDE SEQUENCE</scope>
    <source>
        <strain evidence="10">HLG_WM_MAG_09</strain>
    </source>
</reference>
<evidence type="ECO:0000256" key="7">
    <source>
        <dbReference type="ARBA" id="ARBA00022989"/>
    </source>
</evidence>
<evidence type="ECO:0000256" key="9">
    <source>
        <dbReference type="SAM" id="Phobius"/>
    </source>
</evidence>
<evidence type="ECO:0000256" key="5">
    <source>
        <dbReference type="ARBA" id="ARBA00022692"/>
    </source>
</evidence>
<gene>
    <name evidence="10" type="ORF">HELGO_WM46492</name>
</gene>
<dbReference type="PANTHER" id="PTHR30578:SF0">
    <property type="entry name" value="ION-TRANSLOCATING OXIDOREDUCTASE COMPLEX SUBUNIT D"/>
    <property type="match status" value="1"/>
</dbReference>
<keyword evidence="7 9" id="KW-1133">Transmembrane helix</keyword>
<dbReference type="PANTHER" id="PTHR30578">
    <property type="entry name" value="ELECTRON TRANSPORT COMPLEX PROTEIN RNFD"/>
    <property type="match status" value="1"/>
</dbReference>
<sequence>MTGSLRRQFDPRYYQATIQVSLLLWGIGSGYFSVSLASVFSILGAVLFSQWCFTRHLELTLSPLSTLNTGLSIVLLLHAIHPGWLMLAAILAVSSKFLLRLQGRHVFNPSNIGIVLVLLVTDSAWVAHGKWGHAIWWTLLLAGFGLIFLLGFKQMLTSFAFLATYIIVLLGRAIWLGDPLSIPMHQLQNGALLIFTFFMLSDPMTTPEKASGRMIYGGWVAIMAGWLQFQWFIPNAFLYALACSSPLVLLINYKFKGSQFSWSIRSTS</sequence>
<dbReference type="EMBL" id="CACVAT010000429">
    <property type="protein sequence ID" value="CAA6826689.1"/>
    <property type="molecule type" value="Genomic_DNA"/>
</dbReference>
<keyword evidence="6" id="KW-1278">Translocase</keyword>
<feature type="transmembrane region" description="Helical" evidence="9">
    <location>
        <begin position="237"/>
        <end position="255"/>
    </location>
</feature>
<evidence type="ECO:0000256" key="6">
    <source>
        <dbReference type="ARBA" id="ARBA00022967"/>
    </source>
</evidence>
<organism evidence="10">
    <name type="scientific">uncultured Thiotrichaceae bacterium</name>
    <dbReference type="NCBI Taxonomy" id="298394"/>
    <lineage>
        <taxon>Bacteria</taxon>
        <taxon>Pseudomonadati</taxon>
        <taxon>Pseudomonadota</taxon>
        <taxon>Gammaproteobacteria</taxon>
        <taxon>Thiotrichales</taxon>
        <taxon>Thiotrichaceae</taxon>
        <taxon>environmental samples</taxon>
    </lineage>
</organism>
<evidence type="ECO:0008006" key="11">
    <source>
        <dbReference type="Google" id="ProtNLM"/>
    </source>
</evidence>
<dbReference type="InterPro" id="IPR004338">
    <property type="entry name" value="NqrB/RnfD"/>
</dbReference>
<evidence type="ECO:0000256" key="4">
    <source>
        <dbReference type="ARBA" id="ARBA00022643"/>
    </source>
</evidence>
<feature type="transmembrane region" description="Helical" evidence="9">
    <location>
        <begin position="134"/>
        <end position="152"/>
    </location>
</feature>
<evidence type="ECO:0000256" key="2">
    <source>
        <dbReference type="ARBA" id="ARBA00022553"/>
    </source>
</evidence>
<dbReference type="GO" id="GO:0005886">
    <property type="term" value="C:plasma membrane"/>
    <property type="evidence" value="ECO:0007669"/>
    <property type="project" value="TreeGrafter"/>
</dbReference>
<keyword evidence="4" id="KW-0288">FMN</keyword>
<feature type="transmembrane region" description="Helical" evidence="9">
    <location>
        <begin position="21"/>
        <end position="51"/>
    </location>
</feature>
<evidence type="ECO:0000256" key="1">
    <source>
        <dbReference type="ARBA" id="ARBA00022448"/>
    </source>
</evidence>
<keyword evidence="5 9" id="KW-0812">Transmembrane</keyword>
<dbReference type="AlphaFoldDB" id="A0A6S6UHL5"/>
<proteinExistence type="predicted"/>
<protein>
    <recommendedName>
        <fullName evidence="11">Na+-transporting NADH:ubiquinone oxidoreductase, subunit NqrB</fullName>
    </recommendedName>
</protein>
<keyword evidence="1" id="KW-0813">Transport</keyword>
<keyword evidence="2" id="KW-0597">Phosphoprotein</keyword>
<feature type="transmembrane region" description="Helical" evidence="9">
    <location>
        <begin position="159"/>
        <end position="176"/>
    </location>
</feature>
<dbReference type="Pfam" id="PF03116">
    <property type="entry name" value="NQR2_RnfD_RnfE"/>
    <property type="match status" value="1"/>
</dbReference>
<evidence type="ECO:0000256" key="8">
    <source>
        <dbReference type="ARBA" id="ARBA00023136"/>
    </source>
</evidence>
<keyword evidence="8 9" id="KW-0472">Membrane</keyword>
<keyword evidence="3" id="KW-0285">Flavoprotein</keyword>
<accession>A0A6S6UHL5</accession>
<evidence type="ECO:0000256" key="3">
    <source>
        <dbReference type="ARBA" id="ARBA00022630"/>
    </source>
</evidence>
<evidence type="ECO:0000313" key="10">
    <source>
        <dbReference type="EMBL" id="CAA6826689.1"/>
    </source>
</evidence>
<feature type="transmembrane region" description="Helical" evidence="9">
    <location>
        <begin position="106"/>
        <end position="128"/>
    </location>
</feature>
<name>A0A6S6UHL5_9GAMM</name>
<feature type="transmembrane region" description="Helical" evidence="9">
    <location>
        <begin position="71"/>
        <end position="94"/>
    </location>
</feature>